<gene>
    <name evidence="1" type="ORF">GXM_01777</name>
</gene>
<reference evidence="1 2" key="1">
    <citation type="submission" date="2019-10" db="EMBL/GenBank/DDBJ databases">
        <title>Genomic and transcriptomic insights into the perfect genentic adaptation of a filamentous nitrogen-fixing cyanobacterium to rice fields.</title>
        <authorList>
            <person name="Chen Z."/>
        </authorList>
    </citation>
    <scope>NUCLEOTIDE SEQUENCE [LARGE SCALE GENOMIC DNA]</scope>
    <source>
        <strain evidence="1">CCNUC1</strain>
    </source>
</reference>
<proteinExistence type="predicted"/>
<dbReference type="Proteomes" id="UP000326678">
    <property type="component" value="Chromosome Gxm1"/>
</dbReference>
<evidence type="ECO:0000313" key="1">
    <source>
        <dbReference type="EMBL" id="QFS44304.1"/>
    </source>
</evidence>
<accession>A0A5P8VVB0</accession>
<protein>
    <submittedName>
        <fullName evidence="1">Uncharacterized protein</fullName>
    </submittedName>
</protein>
<name>A0A5P8VVB0_9NOSO</name>
<organism evidence="1 2">
    <name type="scientific">Nostoc sphaeroides CCNUC1</name>
    <dbReference type="NCBI Taxonomy" id="2653204"/>
    <lineage>
        <taxon>Bacteria</taxon>
        <taxon>Bacillati</taxon>
        <taxon>Cyanobacteriota</taxon>
        <taxon>Cyanophyceae</taxon>
        <taxon>Nostocales</taxon>
        <taxon>Nostocaceae</taxon>
        <taxon>Nostoc</taxon>
    </lineage>
</organism>
<keyword evidence="2" id="KW-1185">Reference proteome</keyword>
<dbReference type="KEGG" id="nsh:GXM_01777"/>
<sequence length="53" mass="6181">MKKLAAKSRLFKFSLNPSVFIFRWIVNLRRLILTLDEAKGSLSKAKSRFVLQN</sequence>
<evidence type="ECO:0000313" key="2">
    <source>
        <dbReference type="Proteomes" id="UP000326678"/>
    </source>
</evidence>
<dbReference type="AlphaFoldDB" id="A0A5P8VVB0"/>
<dbReference type="EMBL" id="CP045226">
    <property type="protein sequence ID" value="QFS44304.1"/>
    <property type="molecule type" value="Genomic_DNA"/>
</dbReference>